<dbReference type="EMBL" id="CP151762">
    <property type="protein sequence ID" value="WZU64251.1"/>
    <property type="molecule type" value="Genomic_DNA"/>
</dbReference>
<name>A0AAN0M352_9RHOB</name>
<sequence length="217" mass="23535">MIFTIAIASFGPQIATAQNDQNSANAYFTGAIGASVAGFFEGDIGDGSDSSGDFDLSAGGRIAVGYTLFKDIRTEAELAYRRLNFADEFDNDQNVVQSEGNVAVTTFLVNAIYDFDSIVPNYDIYFGAGLGIANVDVGFNRDADFELIRGDYTAGAGQFRLGAERELANGMRLFADYTYLYMAEATFDGFITAEGDTEQSFGAFDSHEWAIGLRVRF</sequence>
<dbReference type="Proteomes" id="UP001451782">
    <property type="component" value="Chromosome"/>
</dbReference>
<accession>A0AAN0M352</accession>
<dbReference type="RefSeq" id="WP_342070617.1">
    <property type="nucleotide sequence ID" value="NZ_CP151762.1"/>
</dbReference>
<organism evidence="1 2">
    <name type="scientific">Yoonia algicola</name>
    <dbReference type="NCBI Taxonomy" id="3137368"/>
    <lineage>
        <taxon>Bacteria</taxon>
        <taxon>Pseudomonadati</taxon>
        <taxon>Pseudomonadota</taxon>
        <taxon>Alphaproteobacteria</taxon>
        <taxon>Rhodobacterales</taxon>
        <taxon>Paracoccaceae</taxon>
        <taxon>Yoonia</taxon>
    </lineage>
</organism>
<evidence type="ECO:0000313" key="1">
    <source>
        <dbReference type="EMBL" id="WZU64251.1"/>
    </source>
</evidence>
<evidence type="ECO:0000313" key="2">
    <source>
        <dbReference type="Proteomes" id="UP001451782"/>
    </source>
</evidence>
<dbReference type="SUPFAM" id="SSF56925">
    <property type="entry name" value="OMPA-like"/>
    <property type="match status" value="1"/>
</dbReference>
<evidence type="ECO:0008006" key="3">
    <source>
        <dbReference type="Google" id="ProtNLM"/>
    </source>
</evidence>
<dbReference type="Gene3D" id="2.40.160.20">
    <property type="match status" value="1"/>
</dbReference>
<dbReference type="InterPro" id="IPR011250">
    <property type="entry name" value="OMP/PagP_B-barrel"/>
</dbReference>
<proteinExistence type="predicted"/>
<reference evidence="1 2" key="1">
    <citation type="submission" date="2024-04" db="EMBL/GenBank/DDBJ databases">
        <title>Phylogenomic analyses of a clade within the roseobacter group suggest taxonomic reassignments of species of the genera Aestuariivita, Citreicella, Loktanella, Nautella, Pelagibaca, Ruegeria, Thalassobius, Thiobacimonas and Tropicibacter, and the proposal o.</title>
        <authorList>
            <person name="Jeon C.O."/>
        </authorList>
    </citation>
    <scope>NUCLEOTIDE SEQUENCE [LARGE SCALE GENOMIC DNA]</scope>
    <source>
        <strain evidence="1 2">G8-12</strain>
    </source>
</reference>
<keyword evidence="2" id="KW-1185">Reference proteome</keyword>
<protein>
    <recommendedName>
        <fullName evidence="3">Outer membrane protein beta-barrel domain-containing protein</fullName>
    </recommendedName>
</protein>
<dbReference type="KEGG" id="yag:AABB28_02805"/>
<gene>
    <name evidence="1" type="ORF">AABB28_02805</name>
</gene>
<dbReference type="AlphaFoldDB" id="A0AAN0M352"/>